<dbReference type="GO" id="GO:0003700">
    <property type="term" value="F:DNA-binding transcription factor activity"/>
    <property type="evidence" value="ECO:0007669"/>
    <property type="project" value="InterPro"/>
</dbReference>
<dbReference type="GO" id="GO:0003677">
    <property type="term" value="F:DNA binding"/>
    <property type="evidence" value="ECO:0007669"/>
    <property type="project" value="UniProtKB-KW"/>
</dbReference>
<dbReference type="InParanoid" id="A0A251U420"/>
<keyword evidence="4" id="KW-0804">Transcription</keyword>
<dbReference type="PANTHER" id="PTHR31003">
    <property type="entry name" value="MYB FAMILY TRANSCRIPTION FACTOR"/>
    <property type="match status" value="1"/>
</dbReference>
<feature type="compositionally biased region" description="Basic and acidic residues" evidence="6">
    <location>
        <begin position="290"/>
        <end position="303"/>
    </location>
</feature>
<dbReference type="SUPFAM" id="SSF46689">
    <property type="entry name" value="Homeodomain-like"/>
    <property type="match status" value="2"/>
</dbReference>
<dbReference type="InterPro" id="IPR001005">
    <property type="entry name" value="SANT/Myb"/>
</dbReference>
<keyword evidence="9" id="KW-1185">Reference proteome</keyword>
<dbReference type="PROSITE" id="PS51294">
    <property type="entry name" value="HTH_MYB"/>
    <property type="match status" value="2"/>
</dbReference>
<evidence type="ECO:0000313" key="8">
    <source>
        <dbReference type="EMBL" id="OTG17636.1"/>
    </source>
</evidence>
<dbReference type="GO" id="GO:0005634">
    <property type="term" value="C:nucleus"/>
    <property type="evidence" value="ECO:0007669"/>
    <property type="project" value="UniProtKB-SubCell"/>
</dbReference>
<dbReference type="Proteomes" id="UP000215914">
    <property type="component" value="Chromosome 8"/>
</dbReference>
<evidence type="ECO:0000256" key="1">
    <source>
        <dbReference type="ARBA" id="ARBA00004123"/>
    </source>
</evidence>
<feature type="region of interest" description="Disordered" evidence="6">
    <location>
        <begin position="272"/>
        <end position="303"/>
    </location>
</feature>
<dbReference type="InterPro" id="IPR058673">
    <property type="entry name" value="HHO5-like_N"/>
</dbReference>
<keyword evidence="8" id="KW-0371">Homeobox</keyword>
<organism evidence="8 9">
    <name type="scientific">Helianthus annuus</name>
    <name type="common">Common sunflower</name>
    <dbReference type="NCBI Taxonomy" id="4232"/>
    <lineage>
        <taxon>Eukaryota</taxon>
        <taxon>Viridiplantae</taxon>
        <taxon>Streptophyta</taxon>
        <taxon>Embryophyta</taxon>
        <taxon>Tracheophyta</taxon>
        <taxon>Spermatophyta</taxon>
        <taxon>Magnoliopsida</taxon>
        <taxon>eudicotyledons</taxon>
        <taxon>Gunneridae</taxon>
        <taxon>Pentapetalae</taxon>
        <taxon>asterids</taxon>
        <taxon>campanulids</taxon>
        <taxon>Asterales</taxon>
        <taxon>Asteraceae</taxon>
        <taxon>Asteroideae</taxon>
        <taxon>Heliantheae alliance</taxon>
        <taxon>Heliantheae</taxon>
        <taxon>Helianthus</taxon>
    </lineage>
</organism>
<dbReference type="InterPro" id="IPR044787">
    <property type="entry name" value="HHO5-like"/>
</dbReference>
<feature type="domain" description="HTH myb-type" evidence="7">
    <location>
        <begin position="83"/>
        <end position="143"/>
    </location>
</feature>
<keyword evidence="5" id="KW-0539">Nucleus</keyword>
<evidence type="ECO:0000256" key="6">
    <source>
        <dbReference type="SAM" id="MobiDB-lite"/>
    </source>
</evidence>
<dbReference type="EMBL" id="CM007897">
    <property type="protein sequence ID" value="OTG17636.1"/>
    <property type="molecule type" value="Genomic_DNA"/>
</dbReference>
<evidence type="ECO:0000256" key="3">
    <source>
        <dbReference type="ARBA" id="ARBA00023125"/>
    </source>
</evidence>
<dbReference type="InterPro" id="IPR009057">
    <property type="entry name" value="Homeodomain-like_sf"/>
</dbReference>
<keyword evidence="3 8" id="KW-0238">DNA-binding</keyword>
<feature type="region of interest" description="Disordered" evidence="6">
    <location>
        <begin position="62"/>
        <end position="87"/>
    </location>
</feature>
<dbReference type="FunFam" id="1.10.10.60:FF:000002">
    <property type="entry name" value="Myb family transcription factor"/>
    <property type="match status" value="1"/>
</dbReference>
<evidence type="ECO:0000256" key="5">
    <source>
        <dbReference type="ARBA" id="ARBA00023242"/>
    </source>
</evidence>
<dbReference type="InterPro" id="IPR006447">
    <property type="entry name" value="Myb_dom_plants"/>
</dbReference>
<reference evidence="9" key="1">
    <citation type="journal article" date="2017" name="Nature">
        <title>The sunflower genome provides insights into oil metabolism, flowering and Asterid evolution.</title>
        <authorList>
            <person name="Badouin H."/>
            <person name="Gouzy J."/>
            <person name="Grassa C.J."/>
            <person name="Murat F."/>
            <person name="Staton S.E."/>
            <person name="Cottret L."/>
            <person name="Lelandais-Briere C."/>
            <person name="Owens G.L."/>
            <person name="Carrere S."/>
            <person name="Mayjonade B."/>
            <person name="Legrand L."/>
            <person name="Gill N."/>
            <person name="Kane N.C."/>
            <person name="Bowers J.E."/>
            <person name="Hubner S."/>
            <person name="Bellec A."/>
            <person name="Berard A."/>
            <person name="Berges H."/>
            <person name="Blanchet N."/>
            <person name="Boniface M.C."/>
            <person name="Brunel D."/>
            <person name="Catrice O."/>
            <person name="Chaidir N."/>
            <person name="Claudel C."/>
            <person name="Donnadieu C."/>
            <person name="Faraut T."/>
            <person name="Fievet G."/>
            <person name="Helmstetter N."/>
            <person name="King M."/>
            <person name="Knapp S.J."/>
            <person name="Lai Z."/>
            <person name="Le Paslier M.C."/>
            <person name="Lippi Y."/>
            <person name="Lorenzon L."/>
            <person name="Mandel J.R."/>
            <person name="Marage G."/>
            <person name="Marchand G."/>
            <person name="Marquand E."/>
            <person name="Bret-Mestries E."/>
            <person name="Morien E."/>
            <person name="Nambeesan S."/>
            <person name="Nguyen T."/>
            <person name="Pegot-Espagnet P."/>
            <person name="Pouilly N."/>
            <person name="Raftis F."/>
            <person name="Sallet E."/>
            <person name="Schiex T."/>
            <person name="Thomas J."/>
            <person name="Vandecasteele C."/>
            <person name="Vares D."/>
            <person name="Vear F."/>
            <person name="Vautrin S."/>
            <person name="Crespi M."/>
            <person name="Mangin B."/>
            <person name="Burke J.M."/>
            <person name="Salse J."/>
            <person name="Munos S."/>
            <person name="Vincourt P."/>
            <person name="Rieseberg L.H."/>
            <person name="Langlade N.B."/>
        </authorList>
    </citation>
    <scope>NUCLEOTIDE SEQUENCE [LARGE SCALE GENOMIC DNA]</scope>
    <source>
        <strain evidence="9">cv. SF193</strain>
    </source>
</reference>
<comment type="subcellular location">
    <subcellularLocation>
        <location evidence="1">Nucleus</location>
    </subcellularLocation>
</comment>
<dbReference type="PANTHER" id="PTHR31003:SF38">
    <property type="entry name" value="TRANSCRIPTION FACTOR MYB-RELATED FAMILY"/>
    <property type="match status" value="1"/>
</dbReference>
<name>A0A251U420_HELAN</name>
<accession>A0A251U420</accession>
<feature type="compositionally biased region" description="Basic and acidic residues" evidence="6">
    <location>
        <begin position="77"/>
        <end position="87"/>
    </location>
</feature>
<protein>
    <submittedName>
        <fullName evidence="8">Putative myb domain, plant, Homeodomain-like protein</fullName>
    </submittedName>
</protein>
<dbReference type="Pfam" id="PF00249">
    <property type="entry name" value="Myb_DNA-binding"/>
    <property type="match status" value="1"/>
</dbReference>
<evidence type="ECO:0000259" key="7">
    <source>
        <dbReference type="PROSITE" id="PS51294"/>
    </source>
</evidence>
<sequence>MVSFKKPSEFREKMQKCQEYIGALDEELKKIRVFERELPLCLELVSQAIERCKQQMSETTMITEPFNDGGGGGGNDGGDKGRSNKKERRCWSPELHRRFLHALQQLGGAHVATPKQIREIMKVNGLTNDEIKSHLQIRVFERELPLCLELVSQAIERCKQQMSETTMITEPFNGQSDHYFCDQTSSEYPVLEEFIPMKSTSSTNEDIDDQEQQKQQLSNELFTGSKDWLASAQLSIQAPDPIYEEDLFMKKLTMDEQRNGCDSFHTFEKKKISISSSSDTDGGGGGGNDGGDKGRSNKKERRCWSPELHRRFLHALQQLGGAHVATPKQIREIMKVNGLTNDEIKSHLQKYRLHTRRLNPTIENVDTHTPQLAVVGRIWMPPQGYTPNASSSPLTNGVNSSKVVYAPIASLPPSIIASSYKTKQRI</sequence>
<evidence type="ECO:0000256" key="2">
    <source>
        <dbReference type="ARBA" id="ARBA00023015"/>
    </source>
</evidence>
<dbReference type="Gene3D" id="1.10.10.60">
    <property type="entry name" value="Homeodomain-like"/>
    <property type="match status" value="2"/>
</dbReference>
<keyword evidence="2" id="KW-0805">Transcription regulation</keyword>
<dbReference type="NCBIfam" id="TIGR01557">
    <property type="entry name" value="myb_SHAQKYF"/>
    <property type="match status" value="2"/>
</dbReference>
<gene>
    <name evidence="8" type="ORF">HannXRQ_Chr08g0214321</name>
</gene>
<dbReference type="Pfam" id="PF26575">
    <property type="entry name" value="HHO5_N"/>
    <property type="match status" value="1"/>
</dbReference>
<dbReference type="AlphaFoldDB" id="A0A251U420"/>
<evidence type="ECO:0000313" key="9">
    <source>
        <dbReference type="Proteomes" id="UP000215914"/>
    </source>
</evidence>
<feature type="domain" description="HTH myb-type" evidence="7">
    <location>
        <begin position="296"/>
        <end position="356"/>
    </location>
</feature>
<proteinExistence type="predicted"/>
<evidence type="ECO:0000256" key="4">
    <source>
        <dbReference type="ARBA" id="ARBA00023163"/>
    </source>
</evidence>
<dbReference type="InterPro" id="IPR017930">
    <property type="entry name" value="Myb_dom"/>
</dbReference>